<proteinExistence type="predicted"/>
<comment type="caution">
    <text evidence="1">The sequence shown here is derived from an EMBL/GenBank/DDBJ whole genome shotgun (WGS) entry which is preliminary data.</text>
</comment>
<dbReference type="EMBL" id="AYTS01000076">
    <property type="protein sequence ID" value="OOP56544.1"/>
    <property type="molecule type" value="Genomic_DNA"/>
</dbReference>
<organism evidence="1 2">
    <name type="scientific">Candidatus Brocadia carolinensis</name>
    <dbReference type="NCBI Taxonomy" id="1004156"/>
    <lineage>
        <taxon>Bacteria</taxon>
        <taxon>Pseudomonadati</taxon>
        <taxon>Planctomycetota</taxon>
        <taxon>Candidatus Brocadiia</taxon>
        <taxon>Candidatus Brocadiales</taxon>
        <taxon>Candidatus Brocadiaceae</taxon>
        <taxon>Candidatus Brocadia</taxon>
    </lineage>
</organism>
<protein>
    <recommendedName>
        <fullName evidence="3">Big-1 domain-containing protein</fullName>
    </recommendedName>
</protein>
<dbReference type="SUPFAM" id="SSF49373">
    <property type="entry name" value="Invasin/intimin cell-adhesion fragments"/>
    <property type="match status" value="1"/>
</dbReference>
<evidence type="ECO:0000313" key="1">
    <source>
        <dbReference type="EMBL" id="OOP56544.1"/>
    </source>
</evidence>
<dbReference type="InterPro" id="IPR013783">
    <property type="entry name" value="Ig-like_fold"/>
</dbReference>
<dbReference type="AlphaFoldDB" id="A0A1V4ATS2"/>
<dbReference type="PROSITE" id="PS51257">
    <property type="entry name" value="PROKAR_LIPOPROTEIN"/>
    <property type="match status" value="1"/>
</dbReference>
<dbReference type="InterPro" id="IPR008964">
    <property type="entry name" value="Invasin/intimin_cell_adhesion"/>
</dbReference>
<gene>
    <name evidence="1" type="ORF">AYP45_08660</name>
</gene>
<dbReference type="Gene3D" id="2.60.40.10">
    <property type="entry name" value="Immunoglobulins"/>
    <property type="match status" value="1"/>
</dbReference>
<name>A0A1V4ATS2_9BACT</name>
<dbReference type="STRING" id="1004156.AYP45_08660"/>
<evidence type="ECO:0000313" key="2">
    <source>
        <dbReference type="Proteomes" id="UP000189681"/>
    </source>
</evidence>
<evidence type="ECO:0008006" key="3">
    <source>
        <dbReference type="Google" id="ProtNLM"/>
    </source>
</evidence>
<dbReference type="Proteomes" id="UP000189681">
    <property type="component" value="Unassembled WGS sequence"/>
</dbReference>
<sequence length="129" mass="13706">MKFLNQKIQKFSLAWIGIVFLCSCAQTPSYPPYEEGVRIIVSPHKLSVHSGSEDKVFVQVLDKQGGPLFGVKVAATSTLPTVATVTPDALTDPVGKSIFTVSGISPGATQIIFSVAGQKATMEVVFIGH</sequence>
<accession>A0A1V4ATS2</accession>
<reference evidence="1 2" key="1">
    <citation type="journal article" date="2017" name="Water Res.">
        <title>Discovery and metagenomic analysis of an anammox bacterial enrichment related to Candidatus "Brocadia caroliniensis" in a full-scale glycerol-fed nitritation-denitritation separate centrate treatment process.</title>
        <authorList>
            <person name="Park H."/>
            <person name="Brotto A.C."/>
            <person name="van Loosdrecht M.C."/>
            <person name="Chandran K."/>
        </authorList>
    </citation>
    <scope>NUCLEOTIDE SEQUENCE [LARGE SCALE GENOMIC DNA]</scope>
    <source>
        <strain evidence="1">26THWARD</strain>
    </source>
</reference>